<gene>
    <name evidence="3" type="ORF">BSTOLATCC_MIC18934</name>
</gene>
<dbReference type="Pfam" id="PF10493">
    <property type="entry name" value="Rod_C"/>
    <property type="match status" value="1"/>
</dbReference>
<keyword evidence="4" id="KW-1185">Reference proteome</keyword>
<proteinExistence type="predicted"/>
<organism evidence="3 4">
    <name type="scientific">Blepharisma stoltei</name>
    <dbReference type="NCBI Taxonomy" id="1481888"/>
    <lineage>
        <taxon>Eukaryota</taxon>
        <taxon>Sar</taxon>
        <taxon>Alveolata</taxon>
        <taxon>Ciliophora</taxon>
        <taxon>Postciliodesmatophora</taxon>
        <taxon>Heterotrichea</taxon>
        <taxon>Heterotrichida</taxon>
        <taxon>Blepharismidae</taxon>
        <taxon>Blepharisma</taxon>
    </lineage>
</organism>
<dbReference type="GO" id="GO:0000070">
    <property type="term" value="P:mitotic sister chromatid segregation"/>
    <property type="evidence" value="ECO:0007669"/>
    <property type="project" value="TreeGrafter"/>
</dbReference>
<evidence type="ECO:0000259" key="2">
    <source>
        <dbReference type="Pfam" id="PF24515"/>
    </source>
</evidence>
<dbReference type="GO" id="GO:1990423">
    <property type="term" value="C:RZZ complex"/>
    <property type="evidence" value="ECO:0007669"/>
    <property type="project" value="TreeGrafter"/>
</dbReference>
<dbReference type="Proteomes" id="UP001162131">
    <property type="component" value="Unassembled WGS sequence"/>
</dbReference>
<evidence type="ECO:0000313" key="4">
    <source>
        <dbReference type="Proteomes" id="UP001162131"/>
    </source>
</evidence>
<feature type="domain" description="RZZ complex subunit KNTC1/ROD C-terminal" evidence="1">
    <location>
        <begin position="1018"/>
        <end position="1413"/>
    </location>
</feature>
<sequence>MDIQSQHTNSYSLGTPEKSYIRNLRLSSSNILNELTSLLENGHVRLGIYLYNKHNSESENLPNHIQDIIAAIPLTTPLNEFSYWIQLKVIPNLTKNQLICLEKSIINRAKSIEAISNYHDAYATTKLITHSPIFACRLGIPTKISTIANAKIRSQQEFSQYFPSEEFLSFQSKLKLLVDMKEKYKLSLSLSNNFLDDDFSIASEMLKRAKNGEELSERILQLKEYVKERHLDLDQVLLSHLYYIIEQMEYTSNLEDQIAIAIQNIQDIELKARGTVDLLPHSKKPIPPIFVEILEQSLAFPTCYKSQLLTQKGLVDFWQINAKYSEHDIIVRDRFQTSAFFLYVLKSGDSSALQDGLKISQVFDWLNSEDAYSEYIFELICRNMEDKIPEILKGIKDEKERIKTVETVYWRCVAIVEAQFSESFPWSSEFYNLGIRGVIFLGEYISRSDKKSWKDWNKSQACALQIKKLASEFKIHLTLTEFADENIRISVLIKCLIPYLKSLSNKNDENNVFEKSSGRRKRKRIDGETPSKRLQQKCLSLSSLYYLTDLLQLSRNTFQMQAAIQASKLGNFMLSLSYLQELIQNSPSKYILSAIKEVSLNLIQNCTETSIPAMILPYIRWALSKCPPEEISDFLQLSTDIERAGWIYQQTESEDKENRNVFNEEQMFLDTKEVIPLVRNYIQTRSSHKEAGTKQLFDVLHRSGCLVLATNLLLESPELIKDQSVEEIASVLLNKVLSSREIDYSLALGITLSMGHDKSFEYLNRSLPQRNNEYSKTQMICQLGQDSAILWRDHDQAGNWKNHEAASRWTHTLNLLKIPFDKTILNGREQSLIELFPQILHKTEDLDMCLELCRTYNIDESHAFLAYIEFQLLNPILNNKIKEHLDLDPEELSEYINESPFDESYKDKVVAAAYDIKPEELLDHLKDRILPRVVHLDYPRILFIFSYLVNLDRNQQQFKKYYATIEILSQYRRVTQPSHEERSTIIENARGVTKEVQKVYSAMNYIYFSADLFLTDPKSILNEELSLSTLDTLIKFASTLSLDEDWFRVRAIENMFQKHTHSYSDNNRCHYCPQFSEIKQTISQIKAYKTKCDLYEKIAKHYPLSEDFLALKQAHLKVLRSWYEWCENNNNQALLVKTKNAIEINEGKLSVYSTRFELKKYGLEAEFSAVIDNPKELIIALYFRLVPRVYNRLESFKKADLDYLIQSISNRFQIDLVQLKYELLYQWLNEEPKESDENIGKKRIGAYSLTHYCADNADLLNELRIEYLARAIDRNWIFKTFLNYGANPKNSKLSFKTIARAVTMLLKLFSMEELDDYKHLFPTEDIKLYLQHLYYMADLEVLKIPYDLQTLLKCDKLTLCKSLYKQHSSEYRTIQLIAGICMDYKLKDAKLWENLLEALLKFKAYLVLLYILEWLGSEGIYRSISSDSADIIIGKSCEEMIYFLNEKGAKLDIPEEQIGRVVDICIDLEINENSIKKIIECLVEIKCNKWINYAARLADFYGIEVSAYFYAKLMECDEETFCGVEINTLQDGIMKIPNKCGMIGFISSNSQLFEEFLNSLSLDSYSLLIQFLYNENKDDKISKAYQIYSSKNAIFPTESAFVNYFLGNQL</sequence>
<dbReference type="PANTHER" id="PTHR15688">
    <property type="entry name" value="KINETOCHORE-ASSOCIATED PROTEIN 1"/>
    <property type="match status" value="1"/>
</dbReference>
<accession>A0AAU9IS84</accession>
<dbReference type="InterPro" id="IPR052802">
    <property type="entry name" value="KNTC1"/>
</dbReference>
<feature type="domain" description="KNTC1 third ARM-repeats" evidence="2">
    <location>
        <begin position="727"/>
        <end position="945"/>
    </location>
</feature>
<dbReference type="GO" id="GO:0005828">
    <property type="term" value="C:kinetochore microtubule"/>
    <property type="evidence" value="ECO:0007669"/>
    <property type="project" value="TreeGrafter"/>
</dbReference>
<comment type="caution">
    <text evidence="3">The sequence shown here is derived from an EMBL/GenBank/DDBJ whole genome shotgun (WGS) entry which is preliminary data.</text>
</comment>
<dbReference type="GO" id="GO:0005737">
    <property type="term" value="C:cytoplasm"/>
    <property type="evidence" value="ECO:0007669"/>
    <property type="project" value="TreeGrafter"/>
</dbReference>
<dbReference type="Pfam" id="PF24515">
    <property type="entry name" value="ARM_KNTC1_3rd"/>
    <property type="match status" value="1"/>
</dbReference>
<evidence type="ECO:0000259" key="1">
    <source>
        <dbReference type="Pfam" id="PF10493"/>
    </source>
</evidence>
<dbReference type="EMBL" id="CAJZBQ010000018">
    <property type="protein sequence ID" value="CAG9317692.1"/>
    <property type="molecule type" value="Genomic_DNA"/>
</dbReference>
<dbReference type="InterPro" id="IPR055405">
    <property type="entry name" value="ARM_KNTC1_3rd"/>
</dbReference>
<dbReference type="InterPro" id="IPR019527">
    <property type="entry name" value="RZZ-complex_KNTC1/ROD_C"/>
</dbReference>
<evidence type="ECO:0000313" key="3">
    <source>
        <dbReference type="EMBL" id="CAG9317692.1"/>
    </source>
</evidence>
<dbReference type="GO" id="GO:0007094">
    <property type="term" value="P:mitotic spindle assembly checkpoint signaling"/>
    <property type="evidence" value="ECO:0007669"/>
    <property type="project" value="TreeGrafter"/>
</dbReference>
<protein>
    <submittedName>
        <fullName evidence="3">Uncharacterized protein</fullName>
    </submittedName>
</protein>
<name>A0AAU9IS84_9CILI</name>
<dbReference type="PANTHER" id="PTHR15688:SF1">
    <property type="entry name" value="KINETOCHORE-ASSOCIATED PROTEIN 1"/>
    <property type="match status" value="1"/>
</dbReference>
<dbReference type="GO" id="GO:1903394">
    <property type="term" value="P:protein localization to kinetochore involved in kinetochore assembly"/>
    <property type="evidence" value="ECO:0007669"/>
    <property type="project" value="TreeGrafter"/>
</dbReference>
<reference evidence="3" key="1">
    <citation type="submission" date="2021-09" db="EMBL/GenBank/DDBJ databases">
        <authorList>
            <consortium name="AG Swart"/>
            <person name="Singh M."/>
            <person name="Singh A."/>
            <person name="Seah K."/>
            <person name="Emmerich C."/>
        </authorList>
    </citation>
    <scope>NUCLEOTIDE SEQUENCE</scope>
    <source>
        <strain evidence="3">ATCC30299</strain>
    </source>
</reference>
<dbReference type="GO" id="GO:0031267">
    <property type="term" value="F:small GTPase binding"/>
    <property type="evidence" value="ECO:0007669"/>
    <property type="project" value="TreeGrafter"/>
</dbReference>